<evidence type="ECO:0000313" key="4">
    <source>
        <dbReference type="Proteomes" id="UP001469365"/>
    </source>
</evidence>
<proteinExistence type="predicted"/>
<dbReference type="InterPro" id="IPR011646">
    <property type="entry name" value="KAP_P-loop"/>
</dbReference>
<comment type="caution">
    <text evidence="3">The sequence shown here is derived from an EMBL/GenBank/DDBJ whole genome shotgun (WGS) entry which is preliminary data.</text>
</comment>
<accession>A0ABU9DW48</accession>
<sequence>MQTKKQKYGLGKISYYLLIKLFLLGVLLAELSIGIKVTVEIFHIIFTQNQKECWFWVIGIFYVLIIGVVLLRKELWRQINTVIRSGRFDLLVVFISGSVSMFLIGGVGIELFQNWIASLPWLYIALSLTIPIVFFAASSLRKLQLKKFQKKDEDSGFMSDEEGKSKDDDAFGVFETAKRFAEKVYNQGSTASLVFGIDAPWGTGKSTFINICKEYWDENYKDQIIVYKFDPLRFESNDNILDKFVDGLLNVIKNNFFAPELESLISKYVKLLSDSKLTFSVAGFRLGLPFDKPSVDKTFERLEMVLRSMDKKIVIVVDDLDRLNFSNIKEILFVIKKSFILPNISYVLCYDTENITALEHQKLDAEKIIEFLEKFINIKTSLYIDHKSLLTYFIDNKNESLARNLLSDTELVSKAVEGLKDIFNSKEYYLYTPFLGDARKIKRLINTIILLEVEQLDFSNLDFNKHDLIHLLIIYVNFPNIFRRIYSTEVQGKRGFFSLVTKYDDDYPKEETSIFKHGHYRNSTKYAEYIDKLTENQKFILNKVFNADRRLGAISTISEEQLTSFACFNGSRGSSDGRNLEQYLNLIVKTSRPIPTAQYKFYVRIKNEILIKNISEVLQYKEFSFSGGEINHDRIWRVLANSPQEEFPSAKAKEIILYALDTLPKYSSLEIQNLGVGLRGHTFIFFIANLLDKIGWKDEGGYHWSNTDGNIIEIAEWIFGENEYKGIGILEKLGNSKNGVLGLHDLLVFRLSCCADRGGDLFNLSRSLSINGDENNPTEGRVEDIVKGEMRKISQHIFHQFQKQYIDTKKNIFDAVMGLTIEEVCGNSYYYIVESGVTDGELNAKLEELKSKLIVFMIYQLGSTIYSSGIACGYYDEEGNEDKHGINKAINEYLFDICFNPELCENGPDYFLYYLFLMFEPTFGVTSKRLPTIKGFSRVLDTEKISDYWKKYRKDIEGKQSILITGELEKLYASHIEDAYKVLDELLQQSIEKRQNE</sequence>
<evidence type="ECO:0000259" key="2">
    <source>
        <dbReference type="Pfam" id="PF07693"/>
    </source>
</evidence>
<feature type="transmembrane region" description="Helical" evidence="1">
    <location>
        <begin position="21"/>
        <end position="42"/>
    </location>
</feature>
<dbReference type="Gene3D" id="3.40.50.300">
    <property type="entry name" value="P-loop containing nucleotide triphosphate hydrolases"/>
    <property type="match status" value="1"/>
</dbReference>
<keyword evidence="1" id="KW-0812">Transmembrane</keyword>
<evidence type="ECO:0000313" key="3">
    <source>
        <dbReference type="EMBL" id="MEK8133117.1"/>
    </source>
</evidence>
<dbReference type="RefSeq" id="WP_341420245.1">
    <property type="nucleotide sequence ID" value="NZ_JBBPCC010000045.1"/>
</dbReference>
<feature type="domain" description="KAP NTPase" evidence="2">
    <location>
        <begin position="177"/>
        <end position="449"/>
    </location>
</feature>
<feature type="transmembrane region" description="Helical" evidence="1">
    <location>
        <begin position="121"/>
        <end position="140"/>
    </location>
</feature>
<keyword evidence="1" id="KW-1133">Transmembrane helix</keyword>
<dbReference type="Proteomes" id="UP001469365">
    <property type="component" value="Unassembled WGS sequence"/>
</dbReference>
<dbReference type="EMBL" id="JBBPCC010000045">
    <property type="protein sequence ID" value="MEK8133117.1"/>
    <property type="molecule type" value="Genomic_DNA"/>
</dbReference>
<name>A0ABU9DW48_9BACL</name>
<dbReference type="Pfam" id="PF07693">
    <property type="entry name" value="KAP_NTPase"/>
    <property type="match status" value="1"/>
</dbReference>
<dbReference type="InterPro" id="IPR027417">
    <property type="entry name" value="P-loop_NTPase"/>
</dbReference>
<feature type="transmembrane region" description="Helical" evidence="1">
    <location>
        <begin position="54"/>
        <end position="71"/>
    </location>
</feature>
<organism evidence="3 4">
    <name type="scientific">Paenibacillus filicis</name>
    <dbReference type="NCBI Taxonomy" id="669464"/>
    <lineage>
        <taxon>Bacteria</taxon>
        <taxon>Bacillati</taxon>
        <taxon>Bacillota</taxon>
        <taxon>Bacilli</taxon>
        <taxon>Bacillales</taxon>
        <taxon>Paenibacillaceae</taxon>
        <taxon>Paenibacillus</taxon>
    </lineage>
</organism>
<dbReference type="SUPFAM" id="SSF52540">
    <property type="entry name" value="P-loop containing nucleoside triphosphate hydrolases"/>
    <property type="match status" value="1"/>
</dbReference>
<protein>
    <submittedName>
        <fullName evidence="3">P-loop NTPase fold protein</fullName>
    </submittedName>
</protein>
<evidence type="ECO:0000256" key="1">
    <source>
        <dbReference type="SAM" id="Phobius"/>
    </source>
</evidence>
<feature type="transmembrane region" description="Helical" evidence="1">
    <location>
        <begin position="91"/>
        <end position="109"/>
    </location>
</feature>
<keyword evidence="1" id="KW-0472">Membrane</keyword>
<reference evidence="3 4" key="1">
    <citation type="submission" date="2024-04" db="EMBL/GenBank/DDBJ databases">
        <title>draft genome sequnece of Paenibacillus filicis.</title>
        <authorList>
            <person name="Kim D.-U."/>
        </authorList>
    </citation>
    <scope>NUCLEOTIDE SEQUENCE [LARGE SCALE GENOMIC DNA]</scope>
    <source>
        <strain evidence="3 4">KACC14197</strain>
    </source>
</reference>
<gene>
    <name evidence="3" type="ORF">WMW72_35165</name>
</gene>
<keyword evidence="4" id="KW-1185">Reference proteome</keyword>